<protein>
    <submittedName>
        <fullName evidence="3">Peptidase_M13_N domain-containing protein</fullName>
    </submittedName>
</protein>
<accession>A0A8R1DQ32</accession>
<evidence type="ECO:0000313" key="4">
    <source>
        <dbReference type="Proteomes" id="UP000005237"/>
    </source>
</evidence>
<dbReference type="PANTHER" id="PTHR11733:SF164">
    <property type="entry name" value="NEPRILYSIN"/>
    <property type="match status" value="1"/>
</dbReference>
<keyword evidence="1" id="KW-0175">Coiled coil</keyword>
<dbReference type="GO" id="GO:0005886">
    <property type="term" value="C:plasma membrane"/>
    <property type="evidence" value="ECO:0007669"/>
    <property type="project" value="TreeGrafter"/>
</dbReference>
<dbReference type="InterPro" id="IPR042089">
    <property type="entry name" value="Peptidase_M13_dom_2"/>
</dbReference>
<dbReference type="Proteomes" id="UP000005237">
    <property type="component" value="Unassembled WGS sequence"/>
</dbReference>
<dbReference type="GO" id="GO:0016485">
    <property type="term" value="P:protein processing"/>
    <property type="evidence" value="ECO:0007669"/>
    <property type="project" value="TreeGrafter"/>
</dbReference>
<reference evidence="4" key="1">
    <citation type="submission" date="2010-08" db="EMBL/GenBank/DDBJ databases">
        <authorList>
            <consortium name="Caenorhabditis japonica Sequencing Consortium"/>
            <person name="Wilson R.K."/>
        </authorList>
    </citation>
    <scope>NUCLEOTIDE SEQUENCE [LARGE SCALE GENOMIC DNA]</scope>
    <source>
        <strain evidence="4">DF5081</strain>
    </source>
</reference>
<evidence type="ECO:0000313" key="3">
    <source>
        <dbReference type="EnsemblMetazoa" id="CJA07694b.1"/>
    </source>
</evidence>
<dbReference type="Gene3D" id="3.40.390.10">
    <property type="entry name" value="Collagenase (Catalytic Domain)"/>
    <property type="match status" value="1"/>
</dbReference>
<feature type="transmembrane region" description="Helical" evidence="2">
    <location>
        <begin position="21"/>
        <end position="45"/>
    </location>
</feature>
<keyword evidence="2" id="KW-0472">Membrane</keyword>
<keyword evidence="2" id="KW-1133">Transmembrane helix</keyword>
<evidence type="ECO:0000256" key="2">
    <source>
        <dbReference type="SAM" id="Phobius"/>
    </source>
</evidence>
<dbReference type="PROSITE" id="PS51885">
    <property type="entry name" value="NEPRILYSIN"/>
    <property type="match status" value="1"/>
</dbReference>
<sequence>MSRTRHRKGSSENEETNNNALLIVAAIIVVICITLLFGSFIYWTIYSEPASSTPSDEKNVCQTPDCIRLAHQMNNFGNKSVDPCVDFYGYTCGRYSEQVASENMFERKNTILRTLITEYWHKNRNVSTDSKSETIMKQLFELCSSTKNPENKAHHNEALHRDLLTDINKVGSWPMIDPNFNETKFNVSQYLKNMAGKLNMIKFGLFKFDFSRTLITEYWHKNRNVSTDSKSETIMKQLFELCSSIKNPENKANQNEALHRDLLADINKVGSWPMIDPNFNGTKFNVSQYLENMAGKLNMIKFGLFKFDFSRYFGIVYDKEAYILSNKTKQEILQLVKNLIIKSKVQVDPKTIETDMKDVDELRQKLQELEHEEMAQFRTFDDFLSENRPLINFEKNDKTLHTSKASTSLGEDPEMHLCKSTRFRLQ</sequence>
<dbReference type="InterPro" id="IPR024079">
    <property type="entry name" value="MetalloPept_cat_dom_sf"/>
</dbReference>
<dbReference type="SUPFAM" id="SSF55486">
    <property type="entry name" value="Metalloproteases ('zincins'), catalytic domain"/>
    <property type="match status" value="2"/>
</dbReference>
<keyword evidence="4" id="KW-1185">Reference proteome</keyword>
<dbReference type="InterPro" id="IPR000718">
    <property type="entry name" value="Peptidase_M13"/>
</dbReference>
<feature type="coiled-coil region" evidence="1">
    <location>
        <begin position="352"/>
        <end position="379"/>
    </location>
</feature>
<dbReference type="PANTHER" id="PTHR11733">
    <property type="entry name" value="ZINC METALLOPROTEASE FAMILY M13 NEPRILYSIN-RELATED"/>
    <property type="match status" value="1"/>
</dbReference>
<keyword evidence="2" id="KW-0812">Transmembrane</keyword>
<dbReference type="EnsemblMetazoa" id="CJA07694b.1">
    <property type="protein sequence ID" value="CJA07694b.1"/>
    <property type="gene ID" value="WBGene00126898"/>
</dbReference>
<evidence type="ECO:0000256" key="1">
    <source>
        <dbReference type="SAM" id="Coils"/>
    </source>
</evidence>
<name>A0A8R1DQ32_CAEJA</name>
<dbReference type="AlphaFoldDB" id="A0A8R1DQ32"/>
<proteinExistence type="predicted"/>
<dbReference type="Gene3D" id="1.10.1380.10">
    <property type="entry name" value="Neutral endopeptidase , domain2"/>
    <property type="match status" value="1"/>
</dbReference>
<dbReference type="GO" id="GO:0004222">
    <property type="term" value="F:metalloendopeptidase activity"/>
    <property type="evidence" value="ECO:0007669"/>
    <property type="project" value="InterPro"/>
</dbReference>
<reference evidence="3" key="2">
    <citation type="submission" date="2022-06" db="UniProtKB">
        <authorList>
            <consortium name="EnsemblMetazoa"/>
        </authorList>
    </citation>
    <scope>IDENTIFICATION</scope>
    <source>
        <strain evidence="3">DF5081</strain>
    </source>
</reference>
<organism evidence="3 4">
    <name type="scientific">Caenorhabditis japonica</name>
    <dbReference type="NCBI Taxonomy" id="281687"/>
    <lineage>
        <taxon>Eukaryota</taxon>
        <taxon>Metazoa</taxon>
        <taxon>Ecdysozoa</taxon>
        <taxon>Nematoda</taxon>
        <taxon>Chromadorea</taxon>
        <taxon>Rhabditida</taxon>
        <taxon>Rhabditina</taxon>
        <taxon>Rhabditomorpha</taxon>
        <taxon>Rhabditoidea</taxon>
        <taxon>Rhabditidae</taxon>
        <taxon>Peloderinae</taxon>
        <taxon>Caenorhabditis</taxon>
    </lineage>
</organism>